<accession>A0ABP9VHJ3</accession>
<keyword evidence="2" id="KW-1185">Reference proteome</keyword>
<protein>
    <submittedName>
        <fullName evidence="1">Uncharacterized protein</fullName>
    </submittedName>
</protein>
<gene>
    <name evidence="1" type="ORF">Rcae01_00123</name>
</gene>
<evidence type="ECO:0000313" key="2">
    <source>
        <dbReference type="Proteomes" id="UP001416858"/>
    </source>
</evidence>
<name>A0ABP9VHJ3_9BACT</name>
<dbReference type="Proteomes" id="UP001416858">
    <property type="component" value="Unassembled WGS sequence"/>
</dbReference>
<evidence type="ECO:0000313" key="1">
    <source>
        <dbReference type="EMBL" id="GAA5504684.1"/>
    </source>
</evidence>
<reference evidence="1 2" key="1">
    <citation type="submission" date="2024-02" db="EMBL/GenBank/DDBJ databases">
        <title>Rhodopirellula caenicola NBRC 110016.</title>
        <authorList>
            <person name="Ichikawa N."/>
            <person name="Katano-Makiyama Y."/>
            <person name="Hidaka K."/>
        </authorList>
    </citation>
    <scope>NUCLEOTIDE SEQUENCE [LARGE SCALE GENOMIC DNA]</scope>
    <source>
        <strain evidence="1 2">NBRC 110016</strain>
    </source>
</reference>
<comment type="caution">
    <text evidence="1">The sequence shown here is derived from an EMBL/GenBank/DDBJ whole genome shotgun (WGS) entry which is preliminary data.</text>
</comment>
<proteinExistence type="predicted"/>
<dbReference type="EMBL" id="BAABRO010000001">
    <property type="protein sequence ID" value="GAA5504684.1"/>
    <property type="molecule type" value="Genomic_DNA"/>
</dbReference>
<sequence>MAPSVHDVIDDRKIGATERLKSPRLPIEMFLSHQSFCLPNRSPNLIRRLRHVACYTRHLLYWRTLVIKARDPSMAPSVQSAVDDKNIGATERLKFPLLPSEMFLSHQSFFLPNRIPSPCRRSRQVDCYTRHLLYPRPLVIKACDPSMAPSVHAVTDDRNIGATERLKSPSLLREMFLSHRSFCLPNRRVL</sequence>
<organism evidence="1 2">
    <name type="scientific">Novipirellula caenicola</name>
    <dbReference type="NCBI Taxonomy" id="1536901"/>
    <lineage>
        <taxon>Bacteria</taxon>
        <taxon>Pseudomonadati</taxon>
        <taxon>Planctomycetota</taxon>
        <taxon>Planctomycetia</taxon>
        <taxon>Pirellulales</taxon>
        <taxon>Pirellulaceae</taxon>
        <taxon>Novipirellula</taxon>
    </lineage>
</organism>